<evidence type="ECO:0000256" key="1">
    <source>
        <dbReference type="SAM" id="MobiDB-lite"/>
    </source>
</evidence>
<feature type="compositionally biased region" description="Polar residues" evidence="1">
    <location>
        <begin position="217"/>
        <end position="229"/>
    </location>
</feature>
<feature type="transmembrane region" description="Helical" evidence="2">
    <location>
        <begin position="466"/>
        <end position="483"/>
    </location>
</feature>
<feature type="compositionally biased region" description="Acidic residues" evidence="1">
    <location>
        <begin position="422"/>
        <end position="442"/>
    </location>
</feature>
<evidence type="ECO:0000313" key="4">
    <source>
        <dbReference type="RefSeq" id="XP_016928112.3"/>
    </source>
</evidence>
<evidence type="ECO:0000313" key="5">
    <source>
        <dbReference type="RefSeq" id="XP_065720753.2"/>
    </source>
</evidence>
<keyword evidence="2" id="KW-0472">Membrane</keyword>
<name>A0AB40DB65_DROSZ</name>
<dbReference type="AlphaFoldDB" id="A0AB40DB65"/>
<keyword evidence="4 5" id="KW-0418">Kinase</keyword>
<organism evidence="3 5">
    <name type="scientific">Drosophila suzukii</name>
    <name type="common">Spotted-wing drosophila fruit fly</name>
    <dbReference type="NCBI Taxonomy" id="28584"/>
    <lineage>
        <taxon>Eukaryota</taxon>
        <taxon>Metazoa</taxon>
        <taxon>Ecdysozoa</taxon>
        <taxon>Arthropoda</taxon>
        <taxon>Hexapoda</taxon>
        <taxon>Insecta</taxon>
        <taxon>Pterygota</taxon>
        <taxon>Neoptera</taxon>
        <taxon>Endopterygota</taxon>
        <taxon>Diptera</taxon>
        <taxon>Brachycera</taxon>
        <taxon>Muscomorpha</taxon>
        <taxon>Ephydroidea</taxon>
        <taxon>Drosophilidae</taxon>
        <taxon>Drosophila</taxon>
        <taxon>Sophophora</taxon>
    </lineage>
</organism>
<dbReference type="RefSeq" id="XP_065720753.2">
    <property type="nucleotide sequence ID" value="XM_065864681.2"/>
</dbReference>
<feature type="region of interest" description="Disordered" evidence="1">
    <location>
        <begin position="182"/>
        <end position="242"/>
    </location>
</feature>
<sequence length="486" mass="54733">MASCEVQETRSQDELKKTENTKNVKNSEERGPLNFKSNNDMDAVATPSSETDLRSSRGSVTKMTRIPAPVYMGPSGSHHQISSRTYSSVLAPDPKVRNSLEEHQLTNDSGIHMESSMTELPETPLSVRPSPILQTILDRIPGTSSEIELRRAEEQTLKELQRVVAEMEADVALDDFDMQDLQLDNDQYQTEPEEQNHNIAPEVENIPEKSGLGMEQLSANETQQKQPSFSAEPPTNEELSVDNLQMKQEEFATKEESVTEEAAKGEELEHFEKLAQEPAPDDPQIVLQEPTEESVVQEPEKSVPESLMEELEMAIGGGCETEEDRLVREQFERSPETIGLKFPRPADDNMSTVSEIGLTSRPSLDGSVESDRRMVPLEELFDPEHNVELLRHLLQSGSQENVTEAEPDLEDSELVKEKETEAAESDEEAEVETETEFEEETDLADKQTSKSFSYFRRLVSRKLLKLSYPILFCSLAISLIYLSRKE</sequence>
<dbReference type="GeneID" id="108008722"/>
<feature type="region of interest" description="Disordered" evidence="1">
    <location>
        <begin position="106"/>
        <end position="129"/>
    </location>
</feature>
<reference evidence="3 4" key="1">
    <citation type="submission" date="2025-05" db="UniProtKB">
        <authorList>
            <consortium name="RefSeq"/>
        </authorList>
    </citation>
    <scope>IDENTIFICATION</scope>
</reference>
<feature type="region of interest" description="Disordered" evidence="1">
    <location>
        <begin position="397"/>
        <end position="448"/>
    </location>
</feature>
<feature type="compositionally biased region" description="Basic and acidic residues" evidence="1">
    <location>
        <begin position="7"/>
        <end position="31"/>
    </location>
</feature>
<feature type="region of interest" description="Disordered" evidence="1">
    <location>
        <begin position="1"/>
        <end position="83"/>
    </location>
</feature>
<keyword evidence="2" id="KW-0812">Transmembrane</keyword>
<evidence type="ECO:0000313" key="3">
    <source>
        <dbReference type="Proteomes" id="UP001652628"/>
    </source>
</evidence>
<gene>
    <name evidence="4 5" type="primary">LOC108008722</name>
</gene>
<evidence type="ECO:0000256" key="2">
    <source>
        <dbReference type="SAM" id="Phobius"/>
    </source>
</evidence>
<keyword evidence="3" id="KW-1185">Reference proteome</keyword>
<keyword evidence="2" id="KW-1133">Transmembrane helix</keyword>
<feature type="compositionally biased region" description="Acidic residues" evidence="1">
    <location>
        <begin position="403"/>
        <end position="412"/>
    </location>
</feature>
<protein>
    <submittedName>
        <fullName evidence="4 5">Probable inactive protein kinase DDB_G0270444</fullName>
    </submittedName>
</protein>
<proteinExistence type="predicted"/>
<keyword evidence="4 5" id="KW-0808">Transferase</keyword>
<dbReference type="Proteomes" id="UP001652628">
    <property type="component" value="Chromosome 2L"/>
</dbReference>
<dbReference type="GO" id="GO:0016301">
    <property type="term" value="F:kinase activity"/>
    <property type="evidence" value="ECO:0007669"/>
    <property type="project" value="UniProtKB-KW"/>
</dbReference>
<feature type="region of interest" description="Disordered" evidence="1">
    <location>
        <begin position="332"/>
        <end position="369"/>
    </location>
</feature>
<accession>A0AB40DB65</accession>
<dbReference type="RefSeq" id="XP_016928112.3">
    <property type="nucleotide sequence ID" value="XM_017072623.4"/>
</dbReference>
<feature type="compositionally biased region" description="Polar residues" evidence="1">
    <location>
        <begin position="35"/>
        <end position="62"/>
    </location>
</feature>